<dbReference type="InterPro" id="IPR018046">
    <property type="entry name" value="Pili_assmbl_chaperone_CS"/>
</dbReference>
<evidence type="ECO:0000256" key="1">
    <source>
        <dbReference type="ARBA" id="ARBA00004418"/>
    </source>
</evidence>
<keyword evidence="3" id="KW-1029">Fimbrium biogenesis</keyword>
<dbReference type="PANTHER" id="PTHR30251">
    <property type="entry name" value="PILUS ASSEMBLY CHAPERONE"/>
    <property type="match status" value="1"/>
</dbReference>
<dbReference type="AlphaFoldDB" id="A0A377DBJ0"/>
<dbReference type="PRINTS" id="PR00969">
    <property type="entry name" value="CHAPERONPILI"/>
</dbReference>
<feature type="domain" description="Pili assembly chaperone N-terminal" evidence="8">
    <location>
        <begin position="46"/>
        <end position="165"/>
    </location>
</feature>
<evidence type="ECO:0000313" key="10">
    <source>
        <dbReference type="Proteomes" id="UP000254174"/>
    </source>
</evidence>
<dbReference type="InterPro" id="IPR016147">
    <property type="entry name" value="Pili_assmbl_chaperone_N"/>
</dbReference>
<evidence type="ECO:0000256" key="4">
    <source>
        <dbReference type="ARBA" id="ARBA00022729"/>
    </source>
</evidence>
<evidence type="ECO:0000256" key="3">
    <source>
        <dbReference type="ARBA" id="ARBA00022558"/>
    </source>
</evidence>
<evidence type="ECO:0000256" key="7">
    <source>
        <dbReference type="RuleBase" id="RU003918"/>
    </source>
</evidence>
<dbReference type="InterPro" id="IPR050643">
    <property type="entry name" value="Periplasmic_pilus_chap"/>
</dbReference>
<keyword evidence="5" id="KW-0574">Periplasm</keyword>
<keyword evidence="6 7" id="KW-0143">Chaperone</keyword>
<evidence type="ECO:0000256" key="5">
    <source>
        <dbReference type="ARBA" id="ARBA00022764"/>
    </source>
</evidence>
<dbReference type="PROSITE" id="PS00635">
    <property type="entry name" value="PILI_CHAPERONE"/>
    <property type="match status" value="1"/>
</dbReference>
<dbReference type="GO" id="GO:0071555">
    <property type="term" value="P:cell wall organization"/>
    <property type="evidence" value="ECO:0007669"/>
    <property type="project" value="InterPro"/>
</dbReference>
<proteinExistence type="inferred from homology"/>
<dbReference type="EMBL" id="UGFC01000006">
    <property type="protein sequence ID" value="STM18029.1"/>
    <property type="molecule type" value="Genomic_DNA"/>
</dbReference>
<name>A0A377DBJ0_ECOLX</name>
<sequence length="184" mass="20700">MRWISKNKCFSNRNINSLLKTQYIIRAGALFLLSAISINAIAAGGFGLGSTRLVYPSDSQQITLSVQNGGANTSYLIQSWIDDNQSSKKSQDFVVTPPLFMLPTRKEASLRIMFIGKSQLPTDRETLFWMNVKAIPPTDEKNTQKNTLQLALQNRIKLFYRPTNLPFKLVKHGICCDLNTKVNS</sequence>
<dbReference type="InterPro" id="IPR001829">
    <property type="entry name" value="Pili_assmbl_chaperone_bac"/>
</dbReference>
<protein>
    <submittedName>
        <fullName evidence="9">Putative fimbria chaperone protein</fullName>
    </submittedName>
</protein>
<evidence type="ECO:0000256" key="6">
    <source>
        <dbReference type="ARBA" id="ARBA00023186"/>
    </source>
</evidence>
<reference evidence="9 10" key="1">
    <citation type="submission" date="2018-06" db="EMBL/GenBank/DDBJ databases">
        <authorList>
            <consortium name="Pathogen Informatics"/>
            <person name="Doyle S."/>
        </authorList>
    </citation>
    <scope>NUCLEOTIDE SEQUENCE [LARGE SCALE GENOMIC DNA]</scope>
    <source>
        <strain evidence="9 10">NCTC7922</strain>
    </source>
</reference>
<dbReference type="SUPFAM" id="SSF49354">
    <property type="entry name" value="PapD-like"/>
    <property type="match status" value="1"/>
</dbReference>
<evidence type="ECO:0000313" key="9">
    <source>
        <dbReference type="EMBL" id="STM18029.1"/>
    </source>
</evidence>
<dbReference type="GO" id="GO:0030288">
    <property type="term" value="C:outer membrane-bounded periplasmic space"/>
    <property type="evidence" value="ECO:0007669"/>
    <property type="project" value="InterPro"/>
</dbReference>
<accession>A0A377DBJ0</accession>
<evidence type="ECO:0000259" key="8">
    <source>
        <dbReference type="Pfam" id="PF00345"/>
    </source>
</evidence>
<dbReference type="Proteomes" id="UP000254174">
    <property type="component" value="Unassembled WGS sequence"/>
</dbReference>
<comment type="subcellular location">
    <subcellularLocation>
        <location evidence="1 7">Periplasm</location>
    </subcellularLocation>
</comment>
<dbReference type="Pfam" id="PF00345">
    <property type="entry name" value="PapD_N"/>
    <property type="match status" value="1"/>
</dbReference>
<dbReference type="Gene3D" id="2.60.40.10">
    <property type="entry name" value="Immunoglobulins"/>
    <property type="match status" value="1"/>
</dbReference>
<gene>
    <name evidence="9" type="primary">fimC_2</name>
    <name evidence="9" type="ORF">NCTC7922_04210</name>
</gene>
<comment type="similarity">
    <text evidence="2 7">Belongs to the periplasmic pilus chaperone family.</text>
</comment>
<dbReference type="InterPro" id="IPR013783">
    <property type="entry name" value="Ig-like_fold"/>
</dbReference>
<evidence type="ECO:0000256" key="2">
    <source>
        <dbReference type="ARBA" id="ARBA00007399"/>
    </source>
</evidence>
<dbReference type="InterPro" id="IPR008962">
    <property type="entry name" value="PapD-like_sf"/>
</dbReference>
<dbReference type="PANTHER" id="PTHR30251:SF0">
    <property type="entry name" value="FIMBRIAL CHAPERONE PROTEIN ELFD-RELATED"/>
    <property type="match status" value="1"/>
</dbReference>
<dbReference type="FunFam" id="2.60.40.10:FF:000458">
    <property type="entry name" value="Molecular chaperone FimC"/>
    <property type="match status" value="1"/>
</dbReference>
<keyword evidence="4" id="KW-0732">Signal</keyword>
<organism evidence="9 10">
    <name type="scientific">Escherichia coli</name>
    <dbReference type="NCBI Taxonomy" id="562"/>
    <lineage>
        <taxon>Bacteria</taxon>
        <taxon>Pseudomonadati</taxon>
        <taxon>Pseudomonadota</taxon>
        <taxon>Gammaproteobacteria</taxon>
        <taxon>Enterobacterales</taxon>
        <taxon>Enterobacteriaceae</taxon>
        <taxon>Escherichia</taxon>
    </lineage>
</organism>